<evidence type="ECO:0000256" key="1">
    <source>
        <dbReference type="SAM" id="MobiDB-lite"/>
    </source>
</evidence>
<dbReference type="Proteomes" id="UP000784294">
    <property type="component" value="Unassembled WGS sequence"/>
</dbReference>
<evidence type="ECO:0000313" key="3">
    <source>
        <dbReference type="Proteomes" id="UP000784294"/>
    </source>
</evidence>
<organism evidence="2 3">
    <name type="scientific">Protopolystoma xenopodis</name>
    <dbReference type="NCBI Taxonomy" id="117903"/>
    <lineage>
        <taxon>Eukaryota</taxon>
        <taxon>Metazoa</taxon>
        <taxon>Spiralia</taxon>
        <taxon>Lophotrochozoa</taxon>
        <taxon>Platyhelminthes</taxon>
        <taxon>Monogenea</taxon>
        <taxon>Polyopisthocotylea</taxon>
        <taxon>Polystomatidea</taxon>
        <taxon>Polystomatidae</taxon>
        <taxon>Protopolystoma</taxon>
    </lineage>
</organism>
<gene>
    <name evidence="2" type="ORF">PXEA_LOCUS29941</name>
</gene>
<comment type="caution">
    <text evidence="2">The sequence shown here is derived from an EMBL/GenBank/DDBJ whole genome shotgun (WGS) entry which is preliminary data.</text>
</comment>
<dbReference type="EMBL" id="CAAALY010252384">
    <property type="protein sequence ID" value="VEL36501.1"/>
    <property type="molecule type" value="Genomic_DNA"/>
</dbReference>
<sequence length="86" mass="9479">MSVSLLLRVICLVEIGRNSRLGRLKRSCQVSVWAAAEPFLFVSWPGLEAGGDRVIGTRSERTLSPLKQRPDDHMNGCRPGWANSDG</sequence>
<evidence type="ECO:0000313" key="2">
    <source>
        <dbReference type="EMBL" id="VEL36501.1"/>
    </source>
</evidence>
<keyword evidence="3" id="KW-1185">Reference proteome</keyword>
<accession>A0A448XHA6</accession>
<feature type="region of interest" description="Disordered" evidence="1">
    <location>
        <begin position="58"/>
        <end position="86"/>
    </location>
</feature>
<proteinExistence type="predicted"/>
<dbReference type="AlphaFoldDB" id="A0A448XHA6"/>
<reference evidence="2" key="1">
    <citation type="submission" date="2018-11" db="EMBL/GenBank/DDBJ databases">
        <authorList>
            <consortium name="Pathogen Informatics"/>
        </authorList>
    </citation>
    <scope>NUCLEOTIDE SEQUENCE</scope>
</reference>
<name>A0A448XHA6_9PLAT</name>
<protein>
    <submittedName>
        <fullName evidence="2">Uncharacterized protein</fullName>
    </submittedName>
</protein>